<dbReference type="Proteomes" id="UP000582659">
    <property type="component" value="Unassembled WGS sequence"/>
</dbReference>
<dbReference type="Proteomes" id="UP000659654">
    <property type="component" value="Unassembled WGS sequence"/>
</dbReference>
<reference evidence="1" key="1">
    <citation type="submission" date="2020-09" db="EMBL/GenBank/DDBJ databases">
        <authorList>
            <person name="Kikuchi T."/>
        </authorList>
    </citation>
    <scope>NUCLEOTIDE SEQUENCE</scope>
    <source>
        <strain evidence="1">Ka4C1</strain>
    </source>
</reference>
<keyword evidence="2" id="KW-1185">Reference proteome</keyword>
<accession>A0A811K7D2</accession>
<name>A0A811K7D2_BURXY</name>
<comment type="caution">
    <text evidence="1">The sequence shown here is derived from an EMBL/GenBank/DDBJ whole genome shotgun (WGS) entry which is preliminary data.</text>
</comment>
<evidence type="ECO:0000313" key="1">
    <source>
        <dbReference type="EMBL" id="CAD5211625.1"/>
    </source>
</evidence>
<protein>
    <submittedName>
        <fullName evidence="1">(pine wood nematode) hypothetical protein</fullName>
    </submittedName>
</protein>
<evidence type="ECO:0000313" key="2">
    <source>
        <dbReference type="Proteomes" id="UP000659654"/>
    </source>
</evidence>
<organism evidence="1 2">
    <name type="scientific">Bursaphelenchus xylophilus</name>
    <name type="common">Pinewood nematode worm</name>
    <name type="synonym">Aphelenchoides xylophilus</name>
    <dbReference type="NCBI Taxonomy" id="6326"/>
    <lineage>
        <taxon>Eukaryota</taxon>
        <taxon>Metazoa</taxon>
        <taxon>Ecdysozoa</taxon>
        <taxon>Nematoda</taxon>
        <taxon>Chromadorea</taxon>
        <taxon>Rhabditida</taxon>
        <taxon>Tylenchina</taxon>
        <taxon>Tylenchomorpha</taxon>
        <taxon>Aphelenchoidea</taxon>
        <taxon>Aphelenchoididae</taxon>
        <taxon>Bursaphelenchus</taxon>
    </lineage>
</organism>
<gene>
    <name evidence="1" type="ORF">BXYJ_LOCUS2522</name>
</gene>
<proteinExistence type="predicted"/>
<dbReference type="EMBL" id="CAJFDI010000001">
    <property type="protein sequence ID" value="CAD5211625.1"/>
    <property type="molecule type" value="Genomic_DNA"/>
</dbReference>
<dbReference type="AlphaFoldDB" id="A0A811K7D2"/>
<sequence length="96" mass="10140">MNLMKMGSSVRAIKEAGAAAALFILELEASRKGLRAISTTKTPACTGGGLHFVGMRLTPTESIPLETTAAVKKTCDKILCSAEGKARVMKKAPIEY</sequence>
<dbReference type="EMBL" id="CAJFCV020000001">
    <property type="protein sequence ID" value="CAG9088756.1"/>
    <property type="molecule type" value="Genomic_DNA"/>
</dbReference>